<dbReference type="PROSITE" id="PS51257">
    <property type="entry name" value="PROKAR_LIPOPROTEIN"/>
    <property type="match status" value="1"/>
</dbReference>
<feature type="compositionally biased region" description="Low complexity" evidence="1">
    <location>
        <begin position="61"/>
        <end position="73"/>
    </location>
</feature>
<protein>
    <recommendedName>
        <fullName evidence="5">Secreted protein</fullName>
    </recommendedName>
</protein>
<evidence type="ECO:0000313" key="4">
    <source>
        <dbReference type="Proteomes" id="UP001558652"/>
    </source>
</evidence>
<evidence type="ECO:0008006" key="5">
    <source>
        <dbReference type="Google" id="ProtNLM"/>
    </source>
</evidence>
<dbReference type="AlphaFoldDB" id="A0ABD0Y595"/>
<reference evidence="3 4" key="1">
    <citation type="submission" date="2024-07" db="EMBL/GenBank/DDBJ databases">
        <title>Chromosome-level genome assembly of the water stick insect Ranatra chinensis (Heteroptera: Nepidae).</title>
        <authorList>
            <person name="Liu X."/>
        </authorList>
    </citation>
    <scope>NUCLEOTIDE SEQUENCE [LARGE SCALE GENOMIC DNA]</scope>
    <source>
        <strain evidence="3">Cailab_2021Rc</strain>
        <tissue evidence="3">Muscle</tissue>
    </source>
</reference>
<feature type="chain" id="PRO_5044769020" description="Secreted protein" evidence="2">
    <location>
        <begin position="29"/>
        <end position="122"/>
    </location>
</feature>
<keyword evidence="4" id="KW-1185">Reference proteome</keyword>
<feature type="signal peptide" evidence="2">
    <location>
        <begin position="1"/>
        <end position="28"/>
    </location>
</feature>
<sequence>MMATLKFGVLVAVLLSAVLVGCHRRGHGHHRDSGGSEEEDAIFFPGQGGKPHPHNRHRPTTVRTTTVRRTTVRSAPLRVTTAATSTTPDEGMDDKIMIRVPPRTCLTGESLDGRGKCRKEFN</sequence>
<feature type="region of interest" description="Disordered" evidence="1">
    <location>
        <begin position="25"/>
        <end position="97"/>
    </location>
</feature>
<dbReference type="Proteomes" id="UP001558652">
    <property type="component" value="Unassembled WGS sequence"/>
</dbReference>
<feature type="compositionally biased region" description="Basic residues" evidence="1">
    <location>
        <begin position="51"/>
        <end position="60"/>
    </location>
</feature>
<name>A0ABD0Y595_9HEMI</name>
<evidence type="ECO:0000256" key="2">
    <source>
        <dbReference type="SAM" id="SignalP"/>
    </source>
</evidence>
<evidence type="ECO:0000256" key="1">
    <source>
        <dbReference type="SAM" id="MobiDB-lite"/>
    </source>
</evidence>
<proteinExistence type="predicted"/>
<accession>A0ABD0Y595</accession>
<comment type="caution">
    <text evidence="3">The sequence shown here is derived from an EMBL/GenBank/DDBJ whole genome shotgun (WGS) entry which is preliminary data.</text>
</comment>
<keyword evidence="2" id="KW-0732">Signal</keyword>
<dbReference type="EMBL" id="JBFDAA010000014">
    <property type="protein sequence ID" value="KAL1122169.1"/>
    <property type="molecule type" value="Genomic_DNA"/>
</dbReference>
<gene>
    <name evidence="3" type="ORF">AAG570_003574</name>
</gene>
<evidence type="ECO:0000313" key="3">
    <source>
        <dbReference type="EMBL" id="KAL1122169.1"/>
    </source>
</evidence>
<organism evidence="3 4">
    <name type="scientific">Ranatra chinensis</name>
    <dbReference type="NCBI Taxonomy" id="642074"/>
    <lineage>
        <taxon>Eukaryota</taxon>
        <taxon>Metazoa</taxon>
        <taxon>Ecdysozoa</taxon>
        <taxon>Arthropoda</taxon>
        <taxon>Hexapoda</taxon>
        <taxon>Insecta</taxon>
        <taxon>Pterygota</taxon>
        <taxon>Neoptera</taxon>
        <taxon>Paraneoptera</taxon>
        <taxon>Hemiptera</taxon>
        <taxon>Heteroptera</taxon>
        <taxon>Panheteroptera</taxon>
        <taxon>Nepomorpha</taxon>
        <taxon>Nepidae</taxon>
        <taxon>Ranatrinae</taxon>
        <taxon>Ranatra</taxon>
    </lineage>
</organism>